<protein>
    <submittedName>
        <fullName evidence="2">Uncharacterized protein</fullName>
    </submittedName>
</protein>
<dbReference type="Proteomes" id="UP000006251">
    <property type="component" value="Unassembled WGS sequence"/>
</dbReference>
<comment type="caution">
    <text evidence="2">The sequence shown here is derived from an EMBL/GenBank/DDBJ whole genome shotgun (WGS) entry which is preliminary data.</text>
</comment>
<dbReference type="RefSeq" id="WP_006009597.1">
    <property type="nucleotide sequence ID" value="NZ_BAEQ01000016.1"/>
</dbReference>
<dbReference type="OrthoDB" id="5741716at2"/>
<proteinExistence type="predicted"/>
<feature type="transmembrane region" description="Helical" evidence="1">
    <location>
        <begin position="7"/>
        <end position="23"/>
    </location>
</feature>
<evidence type="ECO:0000313" key="3">
    <source>
        <dbReference type="Proteomes" id="UP000006251"/>
    </source>
</evidence>
<sequence>MSAIIKWIILLVLISIAISFYSYGNSTGMFIFIVLGVLVEAAFWLKLSNRKKKANSREVIIDVS</sequence>
<evidence type="ECO:0000256" key="1">
    <source>
        <dbReference type="SAM" id="Phobius"/>
    </source>
</evidence>
<feature type="transmembrane region" description="Helical" evidence="1">
    <location>
        <begin position="29"/>
        <end position="47"/>
    </location>
</feature>
<gene>
    <name evidence="2" type="ORF">GPAL_0929</name>
</gene>
<reference evidence="3" key="1">
    <citation type="journal article" date="2014" name="Environ. Microbiol.">
        <title>Comparative genomics of the marine bacterial genus Glaciecola reveals the high degree of genomic diversity and genomic characteristic for cold adaptation.</title>
        <authorList>
            <person name="Qin Q.L."/>
            <person name="Xie B.B."/>
            <person name="Yu Y."/>
            <person name="Shu Y.L."/>
            <person name="Rong J.C."/>
            <person name="Zhang Y.J."/>
            <person name="Zhao D.L."/>
            <person name="Chen X.L."/>
            <person name="Zhang X.Y."/>
            <person name="Chen B."/>
            <person name="Zhou B.C."/>
            <person name="Zhang Y.Z."/>
        </authorList>
    </citation>
    <scope>NUCLEOTIDE SEQUENCE [LARGE SCALE GENOMIC DNA]</scope>
    <source>
        <strain evidence="3">ACAM 615</strain>
    </source>
</reference>
<evidence type="ECO:0000313" key="2">
    <source>
        <dbReference type="EMBL" id="GAC27809.1"/>
    </source>
</evidence>
<keyword evidence="1" id="KW-1133">Transmembrane helix</keyword>
<dbReference type="AlphaFoldDB" id="K6Y4X5"/>
<keyword evidence="1" id="KW-0812">Transmembrane</keyword>
<accession>K6Y4X5</accession>
<keyword evidence="1" id="KW-0472">Membrane</keyword>
<organism evidence="2 3">
    <name type="scientific">Brumicola pallidula DSM 14239 = ACAM 615</name>
    <dbReference type="NCBI Taxonomy" id="1121922"/>
    <lineage>
        <taxon>Bacteria</taxon>
        <taxon>Pseudomonadati</taxon>
        <taxon>Pseudomonadota</taxon>
        <taxon>Gammaproteobacteria</taxon>
        <taxon>Alteromonadales</taxon>
        <taxon>Alteromonadaceae</taxon>
        <taxon>Brumicola</taxon>
    </lineage>
</organism>
<keyword evidence="3" id="KW-1185">Reference proteome</keyword>
<name>K6Y4X5_9ALTE</name>
<dbReference type="EMBL" id="BAEQ01000016">
    <property type="protein sequence ID" value="GAC27809.1"/>
    <property type="molecule type" value="Genomic_DNA"/>
</dbReference>